<dbReference type="InterPro" id="IPR007197">
    <property type="entry name" value="rSAM"/>
</dbReference>
<evidence type="ECO:0000256" key="3">
    <source>
        <dbReference type="ARBA" id="ARBA00022723"/>
    </source>
</evidence>
<evidence type="ECO:0000313" key="8">
    <source>
        <dbReference type="EMBL" id="EEG94332.1"/>
    </source>
</evidence>
<dbReference type="Proteomes" id="UP000003561">
    <property type="component" value="Unassembled WGS sequence"/>
</dbReference>
<dbReference type="PROSITE" id="PS51918">
    <property type="entry name" value="RADICAL_SAM"/>
    <property type="match status" value="1"/>
</dbReference>
<dbReference type="CDD" id="cd01335">
    <property type="entry name" value="Radical_SAM"/>
    <property type="match status" value="1"/>
</dbReference>
<dbReference type="GO" id="GO:0046872">
    <property type="term" value="F:metal ion binding"/>
    <property type="evidence" value="ECO:0007669"/>
    <property type="project" value="UniProtKB-KW"/>
</dbReference>
<accession>C0FSS2</accession>
<protein>
    <submittedName>
        <fullName evidence="8">Radical SAM domain protein</fullName>
    </submittedName>
</protein>
<keyword evidence="3" id="KW-0479">Metal-binding</keyword>
<comment type="cofactor">
    <cofactor evidence="1">
        <name>[4Fe-4S] cluster</name>
        <dbReference type="ChEBI" id="CHEBI:49883"/>
    </cofactor>
</comment>
<dbReference type="SFLD" id="SFLDS00029">
    <property type="entry name" value="Radical_SAM"/>
    <property type="match status" value="1"/>
</dbReference>
<dbReference type="InterPro" id="IPR051198">
    <property type="entry name" value="BchE-like"/>
</dbReference>
<organism evidence="8 9">
    <name type="scientific">Roseburia inulinivorans DSM 16841</name>
    <dbReference type="NCBI Taxonomy" id="622312"/>
    <lineage>
        <taxon>Bacteria</taxon>
        <taxon>Bacillati</taxon>
        <taxon>Bacillota</taxon>
        <taxon>Clostridia</taxon>
        <taxon>Lachnospirales</taxon>
        <taxon>Lachnospiraceae</taxon>
        <taxon>Roseburia</taxon>
    </lineage>
</organism>
<dbReference type="InterPro" id="IPR058240">
    <property type="entry name" value="rSAM_sf"/>
</dbReference>
<keyword evidence="4" id="KW-0408">Iron</keyword>
<evidence type="ECO:0000256" key="2">
    <source>
        <dbReference type="ARBA" id="ARBA00022691"/>
    </source>
</evidence>
<name>C0FSS2_9FIRM</name>
<gene>
    <name evidence="8" type="ORF">ROSEINA2194_01788</name>
</gene>
<evidence type="ECO:0000259" key="7">
    <source>
        <dbReference type="PROSITE" id="PS51918"/>
    </source>
</evidence>
<dbReference type="InterPro" id="IPR006158">
    <property type="entry name" value="Cobalamin-bd"/>
</dbReference>
<comment type="caution">
    <text evidence="8">The sequence shown here is derived from an EMBL/GenBank/DDBJ whole genome shotgun (WGS) entry which is preliminary data.</text>
</comment>
<dbReference type="InterPro" id="IPR023404">
    <property type="entry name" value="rSAM_horseshoe"/>
</dbReference>
<dbReference type="GO" id="GO:0003824">
    <property type="term" value="F:catalytic activity"/>
    <property type="evidence" value="ECO:0007669"/>
    <property type="project" value="InterPro"/>
</dbReference>
<sequence length="444" mass="51163">MKKFILFNSPIFWDTTKEKEQYLSPLGLGYIATYLEKAGIDVTIVDCVKERKSVTDIANFINKMHPDYIGINIFTQNYEMVKFIIESIEIACDCFIGGQAVKSIYFDILQWDTQNRLNIIIGEGEFIIPALVLGLCNQIPEEQKNQKFVYRVNKDSEYFPEDISNVFLDRRYLGNEIVDNHYGEKEIAIITSRGCAFDCAFCGGARSLNKDVTTRIRTEESVIMEIKEILSTYPDIQSIRILDDLFLRNGKSIDMANNIFSKFPQLSWRGMVHVLSLIGNIEKVKDLHNGRCRELFIGIESGSERMRKKINKLGSSDDVITVSKEILENGIDLKGYFIYGFPEETKEDFQKTYELASKIKEISLKTPGTFRTSVFQFRPYHGTQLYNEIVKSTGIIHGCEFNKSISQFEGRSQFNFEFGNYSAEIDEMLNEYIIKTQKLTEEEQ</sequence>
<dbReference type="Pfam" id="PF04055">
    <property type="entry name" value="Radical_SAM"/>
    <property type="match status" value="1"/>
</dbReference>
<evidence type="ECO:0000259" key="6">
    <source>
        <dbReference type="PROSITE" id="PS51332"/>
    </source>
</evidence>
<feature type="domain" description="Radical SAM core" evidence="7">
    <location>
        <begin position="181"/>
        <end position="409"/>
    </location>
</feature>
<dbReference type="RefSeq" id="WP_007885331.1">
    <property type="nucleotide sequence ID" value="NZ_ACFY01000069.1"/>
</dbReference>
<dbReference type="Gene3D" id="3.80.30.20">
    <property type="entry name" value="tm_1862 like domain"/>
    <property type="match status" value="1"/>
</dbReference>
<reference evidence="8 9" key="2">
    <citation type="submission" date="2009-03" db="EMBL/GenBank/DDBJ databases">
        <title>Draft genome sequence of Roseburia inulinivorans (DSM 16841).</title>
        <authorList>
            <person name="Sudarsanam P."/>
            <person name="Ley R."/>
            <person name="Guruge J."/>
            <person name="Turnbaugh P.J."/>
            <person name="Mahowald M."/>
            <person name="Liep D."/>
            <person name="Gordon J."/>
        </authorList>
    </citation>
    <scope>NUCLEOTIDE SEQUENCE [LARGE SCALE GENOMIC DNA]</scope>
    <source>
        <strain evidence="8 9">DSM 16841</strain>
    </source>
</reference>
<evidence type="ECO:0000256" key="5">
    <source>
        <dbReference type="ARBA" id="ARBA00023014"/>
    </source>
</evidence>
<evidence type="ECO:0000313" key="9">
    <source>
        <dbReference type="Proteomes" id="UP000003561"/>
    </source>
</evidence>
<dbReference type="PANTHER" id="PTHR43409">
    <property type="entry name" value="ANAEROBIC MAGNESIUM-PROTOPORPHYRIN IX MONOMETHYL ESTER CYCLASE-RELATED"/>
    <property type="match status" value="1"/>
</dbReference>
<evidence type="ECO:0000256" key="1">
    <source>
        <dbReference type="ARBA" id="ARBA00001966"/>
    </source>
</evidence>
<dbReference type="eggNOG" id="COG1032">
    <property type="taxonomic scope" value="Bacteria"/>
</dbReference>
<dbReference type="GeneID" id="75163238"/>
<dbReference type="Pfam" id="PF02310">
    <property type="entry name" value="B12-binding"/>
    <property type="match status" value="1"/>
</dbReference>
<keyword evidence="5" id="KW-0411">Iron-sulfur</keyword>
<dbReference type="InterPro" id="IPR034466">
    <property type="entry name" value="Methyltransferase_Class_B"/>
</dbReference>
<dbReference type="PROSITE" id="PS51332">
    <property type="entry name" value="B12_BINDING"/>
    <property type="match status" value="1"/>
</dbReference>
<dbReference type="SMART" id="SM00729">
    <property type="entry name" value="Elp3"/>
    <property type="match status" value="1"/>
</dbReference>
<dbReference type="GO" id="GO:0051539">
    <property type="term" value="F:4 iron, 4 sulfur cluster binding"/>
    <property type="evidence" value="ECO:0007669"/>
    <property type="project" value="UniProtKB-KW"/>
</dbReference>
<keyword evidence="2" id="KW-0949">S-adenosyl-L-methionine</keyword>
<proteinExistence type="predicted"/>
<dbReference type="SFLD" id="SFLDG01123">
    <property type="entry name" value="methyltransferase_(Class_B)"/>
    <property type="match status" value="1"/>
</dbReference>
<feature type="domain" description="B12-binding" evidence="6">
    <location>
        <begin position="9"/>
        <end position="142"/>
    </location>
</feature>
<dbReference type="Gene3D" id="3.40.50.280">
    <property type="entry name" value="Cobalamin-binding domain"/>
    <property type="match status" value="1"/>
</dbReference>
<dbReference type="SUPFAM" id="SSF102114">
    <property type="entry name" value="Radical SAM enzymes"/>
    <property type="match status" value="1"/>
</dbReference>
<dbReference type="SFLD" id="SFLDG01082">
    <property type="entry name" value="B12-binding_domain_containing"/>
    <property type="match status" value="1"/>
</dbReference>
<reference evidence="8 9" key="1">
    <citation type="submission" date="2009-02" db="EMBL/GenBank/DDBJ databases">
        <authorList>
            <person name="Fulton L."/>
            <person name="Clifton S."/>
            <person name="Fulton B."/>
            <person name="Xu J."/>
            <person name="Minx P."/>
            <person name="Pepin K.H."/>
            <person name="Johnson M."/>
            <person name="Bhonagiri V."/>
            <person name="Nash W.E."/>
            <person name="Mardis E.R."/>
            <person name="Wilson R.K."/>
        </authorList>
    </citation>
    <scope>NUCLEOTIDE SEQUENCE [LARGE SCALE GENOMIC DNA]</scope>
    <source>
        <strain evidence="8 9">DSM 16841</strain>
    </source>
</reference>
<dbReference type="AlphaFoldDB" id="C0FSS2"/>
<dbReference type="GO" id="GO:0031419">
    <property type="term" value="F:cobalamin binding"/>
    <property type="evidence" value="ECO:0007669"/>
    <property type="project" value="InterPro"/>
</dbReference>
<dbReference type="InterPro" id="IPR006638">
    <property type="entry name" value="Elp3/MiaA/NifB-like_rSAM"/>
</dbReference>
<dbReference type="EMBL" id="ACFY01000069">
    <property type="protein sequence ID" value="EEG94332.1"/>
    <property type="molecule type" value="Genomic_DNA"/>
</dbReference>
<evidence type="ECO:0000256" key="4">
    <source>
        <dbReference type="ARBA" id="ARBA00023004"/>
    </source>
</evidence>